<keyword evidence="13" id="KW-0407">Ion channel</keyword>
<dbReference type="STRING" id="37003.ENSKMAP00000022641"/>
<sequence>MDKTDISEMDTIVPIGPMESPESQPPTIKPKTTNNIKEYTKDALFKAASEGYVSQLDGLLEFLQRNEKKLIDFRESDGKTVLTKALLNLKDGKNDTIEFFIDTVEKNEDLKEFINAPFNNETDAEGQTALHIAIERRNLEYVKLLVEKGADLNAKASGPFFQRHYEGGFYFGELPLSLAACTNQPEIVSFLMNNPKNKADATAQDSRGNTVLHALVIATDKETENMTENTENITKLYDYILTEHYKSEKSKKSEKNQQDELESVETSDCQTLLNSYSNKSESEKTEVSYLESIENNKGLTPLKLAAKLGRFGMLKHIMNREFPHEETKLLSRKFTEWSYGPVHCSLYDISSIDTIKTDSVLDIILFRSKKPNRPQMLQIEPLRSLLYEIWNSYAYIIFWMNFGIYLIYLAIFTSVAFHRKDGEPPFAVENTPSDIFHCIGQIISVLGAILFLYKSIQNIKKHFLNKNRLLIDGFVELLFFLQASLLLVAVVLYLCGQEEYVGLLVLSLALAWVNTLYYSRGSKQLGIYNVMMQRMILGDLFQFLCIYSVLLFGFSAAVVALMDDRLVPKKNITTSTLIPDKCGKPSYSEFRFTLMEMFKFTIGMGNLEFTDDVEYKQVFYILLVGYVVLTYILMLNMLIALMGNTVENIMDQSKNIWYLQRAFATLDMERSLPVWLRRKLHFSRLGPKCYEKNEDKNKDPSFFRVIEKDWKKWKSGLRKQLKENPVKTVQKRKFYSHH</sequence>
<feature type="transmembrane region" description="Helical" evidence="17">
    <location>
        <begin position="540"/>
        <end position="562"/>
    </location>
</feature>
<feature type="region of interest" description="Disordered" evidence="16">
    <location>
        <begin position="1"/>
        <end position="33"/>
    </location>
</feature>
<dbReference type="InterPro" id="IPR036770">
    <property type="entry name" value="Ankyrin_rpt-contain_sf"/>
</dbReference>
<reference evidence="19" key="1">
    <citation type="submission" date="2025-08" db="UniProtKB">
        <authorList>
            <consortium name="Ensembl"/>
        </authorList>
    </citation>
    <scope>IDENTIFICATION</scope>
</reference>
<dbReference type="InterPro" id="IPR024862">
    <property type="entry name" value="TRPV"/>
</dbReference>
<dbReference type="GO" id="GO:0005262">
    <property type="term" value="F:calcium channel activity"/>
    <property type="evidence" value="ECO:0007669"/>
    <property type="project" value="UniProtKB-KW"/>
</dbReference>
<keyword evidence="12 17" id="KW-0472">Membrane</keyword>
<evidence type="ECO:0000256" key="1">
    <source>
        <dbReference type="ARBA" id="ARBA00004651"/>
    </source>
</evidence>
<evidence type="ECO:0000256" key="13">
    <source>
        <dbReference type="ARBA" id="ARBA00023303"/>
    </source>
</evidence>
<evidence type="ECO:0000256" key="15">
    <source>
        <dbReference type="PROSITE-ProRule" id="PRU00023"/>
    </source>
</evidence>
<evidence type="ECO:0000313" key="20">
    <source>
        <dbReference type="Proteomes" id="UP000264800"/>
    </source>
</evidence>
<evidence type="ECO:0000256" key="6">
    <source>
        <dbReference type="ARBA" id="ARBA00022692"/>
    </source>
</evidence>
<feature type="compositionally biased region" description="Basic and acidic residues" evidence="16">
    <location>
        <begin position="248"/>
        <end position="258"/>
    </location>
</feature>
<keyword evidence="6 17" id="KW-0812">Transmembrane</keyword>
<keyword evidence="2" id="KW-0813">Transport</keyword>
<accession>A0A3Q3B191</accession>
<dbReference type="InterPro" id="IPR002110">
    <property type="entry name" value="Ankyrin_rpt"/>
</dbReference>
<dbReference type="PROSITE" id="PS50297">
    <property type="entry name" value="ANK_REP_REGION"/>
    <property type="match status" value="1"/>
</dbReference>
<dbReference type="GO" id="GO:0098703">
    <property type="term" value="P:calcium ion import across plasma membrane"/>
    <property type="evidence" value="ECO:0007669"/>
    <property type="project" value="TreeGrafter"/>
</dbReference>
<reference evidence="19" key="2">
    <citation type="submission" date="2025-09" db="UniProtKB">
        <authorList>
            <consortium name="Ensembl"/>
        </authorList>
    </citation>
    <scope>IDENTIFICATION</scope>
</reference>
<evidence type="ECO:0000313" key="19">
    <source>
        <dbReference type="Ensembl" id="ENSKMAP00000022641.1"/>
    </source>
</evidence>
<dbReference type="PANTHER" id="PTHR10582:SF5">
    <property type="entry name" value="TRANSIENT RECEPTOR POTENTIAL CATION CHANNEL SUBFAMILY V MEMBER 2"/>
    <property type="match status" value="1"/>
</dbReference>
<protein>
    <submittedName>
        <fullName evidence="19">Transient receptor potential cation channel subfamily V member 1-like</fullName>
    </submittedName>
</protein>
<dbReference type="SUPFAM" id="SSF48403">
    <property type="entry name" value="Ankyrin repeat"/>
    <property type="match status" value="1"/>
</dbReference>
<evidence type="ECO:0000256" key="3">
    <source>
        <dbReference type="ARBA" id="ARBA00022475"/>
    </source>
</evidence>
<dbReference type="Proteomes" id="UP000264800">
    <property type="component" value="Unplaced"/>
</dbReference>
<feature type="transmembrane region" description="Helical" evidence="17">
    <location>
        <begin position="618"/>
        <end position="641"/>
    </location>
</feature>
<feature type="repeat" description="ANK" evidence="15">
    <location>
        <begin position="125"/>
        <end position="157"/>
    </location>
</feature>
<dbReference type="InterPro" id="IPR005821">
    <property type="entry name" value="Ion_trans_dom"/>
</dbReference>
<keyword evidence="9 17" id="KW-1133">Transmembrane helix</keyword>
<evidence type="ECO:0000256" key="17">
    <source>
        <dbReference type="SAM" id="Phobius"/>
    </source>
</evidence>
<dbReference type="Pfam" id="PF00520">
    <property type="entry name" value="Ion_trans"/>
    <property type="match status" value="1"/>
</dbReference>
<dbReference type="Pfam" id="PF12796">
    <property type="entry name" value="Ank_2"/>
    <property type="match status" value="1"/>
</dbReference>
<dbReference type="Ensembl" id="ENSKMAT00000022929.1">
    <property type="protein sequence ID" value="ENSKMAP00000022641.1"/>
    <property type="gene ID" value="ENSKMAG00000016815.1"/>
</dbReference>
<dbReference type="PANTHER" id="PTHR10582">
    <property type="entry name" value="TRANSIENT RECEPTOR POTENTIAL ION CHANNEL PROTEIN"/>
    <property type="match status" value="1"/>
</dbReference>
<dbReference type="Gene3D" id="1.25.40.20">
    <property type="entry name" value="Ankyrin repeat-containing domain"/>
    <property type="match status" value="1"/>
</dbReference>
<dbReference type="OMA" id="DICISED"/>
<comment type="subcellular location">
    <subcellularLocation>
        <location evidence="1">Cell membrane</location>
        <topology evidence="1">Multi-pass membrane protein</topology>
    </subcellularLocation>
</comment>
<dbReference type="AlphaFoldDB" id="A0A3Q3B191"/>
<feature type="transmembrane region" description="Helical" evidence="17">
    <location>
        <begin position="393"/>
        <end position="415"/>
    </location>
</feature>
<dbReference type="PROSITE" id="PS50088">
    <property type="entry name" value="ANK_REPEAT"/>
    <property type="match status" value="1"/>
</dbReference>
<dbReference type="PRINTS" id="PR01768">
    <property type="entry name" value="TRPVRECEPTOR"/>
</dbReference>
<evidence type="ECO:0000256" key="5">
    <source>
        <dbReference type="ARBA" id="ARBA00022673"/>
    </source>
</evidence>
<keyword evidence="4" id="KW-0109">Calcium transport</keyword>
<comment type="catalytic activity">
    <reaction evidence="14">
        <text>Ca(2+)(in) = Ca(2+)(out)</text>
        <dbReference type="Rhea" id="RHEA:29671"/>
        <dbReference type="ChEBI" id="CHEBI:29108"/>
    </reaction>
</comment>
<proteinExistence type="predicted"/>
<dbReference type="GO" id="GO:0005886">
    <property type="term" value="C:plasma membrane"/>
    <property type="evidence" value="ECO:0007669"/>
    <property type="project" value="UniProtKB-SubCell"/>
</dbReference>
<dbReference type="InterPro" id="IPR008347">
    <property type="entry name" value="TrpV1-4"/>
</dbReference>
<keyword evidence="11" id="KW-0406">Ion transport</keyword>
<keyword evidence="3" id="KW-1003">Cell membrane</keyword>
<evidence type="ECO:0000259" key="18">
    <source>
        <dbReference type="Pfam" id="PF00520"/>
    </source>
</evidence>
<evidence type="ECO:0000256" key="4">
    <source>
        <dbReference type="ARBA" id="ARBA00022568"/>
    </source>
</evidence>
<evidence type="ECO:0000256" key="10">
    <source>
        <dbReference type="ARBA" id="ARBA00023043"/>
    </source>
</evidence>
<evidence type="ECO:0000256" key="16">
    <source>
        <dbReference type="SAM" id="MobiDB-lite"/>
    </source>
</evidence>
<feature type="domain" description="Ion transport" evidence="18">
    <location>
        <begin position="404"/>
        <end position="653"/>
    </location>
</feature>
<keyword evidence="20" id="KW-1185">Reference proteome</keyword>
<name>A0A3Q3B191_KRYMA</name>
<evidence type="ECO:0000256" key="2">
    <source>
        <dbReference type="ARBA" id="ARBA00022448"/>
    </source>
</evidence>
<feature type="transmembrane region" description="Helical" evidence="17">
    <location>
        <begin position="500"/>
        <end position="519"/>
    </location>
</feature>
<feature type="transmembrane region" description="Helical" evidence="17">
    <location>
        <begin position="474"/>
        <end position="494"/>
    </location>
</feature>
<feature type="transmembrane region" description="Helical" evidence="17">
    <location>
        <begin position="435"/>
        <end position="453"/>
    </location>
</feature>
<evidence type="ECO:0000256" key="8">
    <source>
        <dbReference type="ARBA" id="ARBA00022837"/>
    </source>
</evidence>
<dbReference type="SMART" id="SM00248">
    <property type="entry name" value="ANK"/>
    <property type="match status" value="4"/>
</dbReference>
<evidence type="ECO:0000256" key="9">
    <source>
        <dbReference type="ARBA" id="ARBA00022989"/>
    </source>
</evidence>
<evidence type="ECO:0000256" key="7">
    <source>
        <dbReference type="ARBA" id="ARBA00022737"/>
    </source>
</evidence>
<keyword evidence="8" id="KW-0106">Calcium</keyword>
<evidence type="ECO:0000256" key="11">
    <source>
        <dbReference type="ARBA" id="ARBA00023065"/>
    </source>
</evidence>
<dbReference type="GeneTree" id="ENSGT00940000158512"/>
<evidence type="ECO:0000256" key="14">
    <source>
        <dbReference type="ARBA" id="ARBA00036634"/>
    </source>
</evidence>
<keyword evidence="10 15" id="KW-0040">ANK repeat</keyword>
<evidence type="ECO:0000256" key="12">
    <source>
        <dbReference type="ARBA" id="ARBA00023136"/>
    </source>
</evidence>
<keyword evidence="5" id="KW-0107">Calcium channel</keyword>
<feature type="region of interest" description="Disordered" evidence="16">
    <location>
        <begin position="248"/>
        <end position="267"/>
    </location>
</feature>
<organism evidence="19 20">
    <name type="scientific">Kryptolebias marmoratus</name>
    <name type="common">Mangrove killifish</name>
    <name type="synonym">Rivulus marmoratus</name>
    <dbReference type="NCBI Taxonomy" id="37003"/>
    <lineage>
        <taxon>Eukaryota</taxon>
        <taxon>Metazoa</taxon>
        <taxon>Chordata</taxon>
        <taxon>Craniata</taxon>
        <taxon>Vertebrata</taxon>
        <taxon>Euteleostomi</taxon>
        <taxon>Actinopterygii</taxon>
        <taxon>Neopterygii</taxon>
        <taxon>Teleostei</taxon>
        <taxon>Neoteleostei</taxon>
        <taxon>Acanthomorphata</taxon>
        <taxon>Ovalentaria</taxon>
        <taxon>Atherinomorphae</taxon>
        <taxon>Cyprinodontiformes</taxon>
        <taxon>Rivulidae</taxon>
        <taxon>Kryptolebias</taxon>
    </lineage>
</organism>
<keyword evidence="7" id="KW-0677">Repeat</keyword>